<evidence type="ECO:0000313" key="1">
    <source>
        <dbReference type="EMBL" id="MDI6452102.1"/>
    </source>
</evidence>
<accession>A0AAW6U2I9</accession>
<gene>
    <name evidence="1" type="ORF">QJ521_00875</name>
</gene>
<sequence length="367" mass="41688">MKSLNATICIFFALIMVLILISCQDNKVVTTEGVVFEKIEGKDEYTIVGYTGTSENIVIAETHNGLPVTRVDAHAFRNLDLEIESITLPDSILELERFSLESLKLTQFRIPKNLKYFAPAFGRYKETSFIIPADHTYLMERTINGYLSIITKDQSELIYVYNTRNYDAVYRIPDYITIIGHSAFMYTTFSSIILSNSIETIESGAFFETKSTYINIPQSVEIIGEAAYYKSNPPTELILPANLNVLEANVFSDSNIESIILPSNLSYLHYSAFSNSLNASNNYNKINSIKFASFKLSEENLVDFTNLFVYFTFRYGYQNTSPIQIVLPQNMTESAELQYAIETSLDIAKSIHNDFPEITFEFINSND</sequence>
<protein>
    <submittedName>
        <fullName evidence="1">Leucine-rich repeat domain-containing protein</fullName>
    </submittedName>
</protein>
<dbReference type="Proteomes" id="UP001431532">
    <property type="component" value="Unassembled WGS sequence"/>
</dbReference>
<dbReference type="Pfam" id="PF13306">
    <property type="entry name" value="LRR_5"/>
    <property type="match status" value="2"/>
</dbReference>
<dbReference type="InterPro" id="IPR026906">
    <property type="entry name" value="LRR_5"/>
</dbReference>
<organism evidence="1 2">
    <name type="scientific">Peloplasma aerotolerans</name>
    <dbReference type="NCBI Taxonomy" id="3044389"/>
    <lineage>
        <taxon>Bacteria</taxon>
        <taxon>Bacillati</taxon>
        <taxon>Mycoplasmatota</taxon>
        <taxon>Mollicutes</taxon>
        <taxon>Acholeplasmatales</taxon>
        <taxon>Acholeplasmataceae</taxon>
        <taxon>Peloplasma</taxon>
    </lineage>
</organism>
<evidence type="ECO:0000313" key="2">
    <source>
        <dbReference type="Proteomes" id="UP001431532"/>
    </source>
</evidence>
<dbReference type="Gene3D" id="3.80.10.10">
    <property type="entry name" value="Ribonuclease Inhibitor"/>
    <property type="match status" value="1"/>
</dbReference>
<dbReference type="AlphaFoldDB" id="A0AAW6U2I9"/>
<proteinExistence type="predicted"/>
<comment type="caution">
    <text evidence="1">The sequence shown here is derived from an EMBL/GenBank/DDBJ whole genome shotgun (WGS) entry which is preliminary data.</text>
</comment>
<keyword evidence="2" id="KW-1185">Reference proteome</keyword>
<dbReference type="InterPro" id="IPR032675">
    <property type="entry name" value="LRR_dom_sf"/>
</dbReference>
<reference evidence="1" key="1">
    <citation type="submission" date="2023-05" db="EMBL/GenBank/DDBJ databases">
        <title>Mariniplasma microaerophilum sp. nov., a novel anaerobic mollicute isolated from terrestrial mud volcano, Taman Peninsula, Russia.</title>
        <authorList>
            <person name="Khomyakova M.A."/>
            <person name="Merkel A.Y."/>
            <person name="Slobodkin A.I."/>
        </authorList>
    </citation>
    <scope>NUCLEOTIDE SEQUENCE</scope>
    <source>
        <strain evidence="1">M4Ah</strain>
    </source>
</reference>
<dbReference type="EMBL" id="JASCXW010000001">
    <property type="protein sequence ID" value="MDI6452102.1"/>
    <property type="molecule type" value="Genomic_DNA"/>
</dbReference>
<dbReference type="RefSeq" id="WP_282838505.1">
    <property type="nucleotide sequence ID" value="NZ_JASCXW010000001.1"/>
</dbReference>
<name>A0AAW6U2I9_9MOLU</name>
<dbReference type="PROSITE" id="PS51257">
    <property type="entry name" value="PROKAR_LIPOPROTEIN"/>
    <property type="match status" value="1"/>
</dbReference>